<dbReference type="Proteomes" id="UP000824175">
    <property type="component" value="Unassembled WGS sequence"/>
</dbReference>
<dbReference type="Gene3D" id="3.10.20.30">
    <property type="match status" value="1"/>
</dbReference>
<feature type="coiled-coil region" evidence="1">
    <location>
        <begin position="4"/>
        <end position="31"/>
    </location>
</feature>
<reference evidence="2" key="2">
    <citation type="journal article" date="2021" name="PeerJ">
        <title>Extensive microbial diversity within the chicken gut microbiome revealed by metagenomics and culture.</title>
        <authorList>
            <person name="Gilroy R."/>
            <person name="Ravi A."/>
            <person name="Getino M."/>
            <person name="Pursley I."/>
            <person name="Horton D.L."/>
            <person name="Alikhan N.F."/>
            <person name="Baker D."/>
            <person name="Gharbi K."/>
            <person name="Hall N."/>
            <person name="Watson M."/>
            <person name="Adriaenssens E.M."/>
            <person name="Foster-Nyarko E."/>
            <person name="Jarju S."/>
            <person name="Secka A."/>
            <person name="Antonio M."/>
            <person name="Oren A."/>
            <person name="Chaudhuri R.R."/>
            <person name="La Ragione R."/>
            <person name="Hildebrand F."/>
            <person name="Pallen M.J."/>
        </authorList>
    </citation>
    <scope>NUCLEOTIDE SEQUENCE</scope>
    <source>
        <strain evidence="2">CHK195-11698</strain>
    </source>
</reference>
<dbReference type="AlphaFoldDB" id="A0A9D1HQF0"/>
<organism evidence="2 3">
    <name type="scientific">Candidatus Fimiplasma intestinipullorum</name>
    <dbReference type="NCBI Taxonomy" id="2840825"/>
    <lineage>
        <taxon>Bacteria</taxon>
        <taxon>Bacillati</taxon>
        <taxon>Bacillota</taxon>
        <taxon>Clostridia</taxon>
        <taxon>Eubacteriales</taxon>
        <taxon>Candidatus Fimiplasma</taxon>
    </lineage>
</organism>
<gene>
    <name evidence="2" type="ORF">IAD15_08190</name>
</gene>
<proteinExistence type="predicted"/>
<evidence type="ECO:0000313" key="3">
    <source>
        <dbReference type="Proteomes" id="UP000824175"/>
    </source>
</evidence>
<evidence type="ECO:0008006" key="4">
    <source>
        <dbReference type="Google" id="ProtNLM"/>
    </source>
</evidence>
<evidence type="ECO:0000313" key="2">
    <source>
        <dbReference type="EMBL" id="HIU14032.1"/>
    </source>
</evidence>
<dbReference type="EMBL" id="DVMJ01000067">
    <property type="protein sequence ID" value="HIU14032.1"/>
    <property type="molecule type" value="Genomic_DNA"/>
</dbReference>
<keyword evidence="1" id="KW-0175">Coiled coil</keyword>
<evidence type="ECO:0000256" key="1">
    <source>
        <dbReference type="SAM" id="Coils"/>
    </source>
</evidence>
<protein>
    <recommendedName>
        <fullName evidence="4">GTP pyrophosphokinase rsh</fullName>
    </recommendedName>
</protein>
<sequence>MKYIHEVDDLMHELIEKMQRYLNELAILKVQHAYQNIKTTTRNQRNEKGELYLEKKILALSILVDLQLDEATLTATLEPDASLQKQIQTITHLIDQLSKSPSPHPALLNQLLDTRNDTTAYLILFAHQLVNPEPQAIESYYLPMARQLNANYFVAEFEEYCFAHANPDVYAKLTQQYDEEMTLQQHDIQQLEQLLGPALVRIPTRMNEIYYAVTNTISKIYYVKIPYQSQEIPLTNYIFQIAEHLEKPIAFFFDIYQSVLHSQGYLWLGQGHDETHLRRYVLLQDRHHNTYRLFLMSPNERHHYNLGLHQPENIPSDALTIYDLEGHVTYLPAEATILDYAFALDPDIGYHMYAFTLNHQYLRLEDIFKQDKGALLTLHQGDRVQVYHDLATPTAKMEWFKWVHTTKAQNALISYFQSKLKE</sequence>
<dbReference type="Gene3D" id="1.10.3210.10">
    <property type="entry name" value="Hypothetical protein af1432"/>
    <property type="match status" value="1"/>
</dbReference>
<accession>A0A9D1HQF0</accession>
<dbReference type="InterPro" id="IPR012675">
    <property type="entry name" value="Beta-grasp_dom_sf"/>
</dbReference>
<reference evidence="2" key="1">
    <citation type="submission" date="2020-10" db="EMBL/GenBank/DDBJ databases">
        <authorList>
            <person name="Gilroy R."/>
        </authorList>
    </citation>
    <scope>NUCLEOTIDE SEQUENCE</scope>
    <source>
        <strain evidence="2">CHK195-11698</strain>
    </source>
</reference>
<comment type="caution">
    <text evidence="2">The sequence shown here is derived from an EMBL/GenBank/DDBJ whole genome shotgun (WGS) entry which is preliminary data.</text>
</comment>
<name>A0A9D1HQF0_9FIRM</name>